<dbReference type="RefSeq" id="WP_066773542.1">
    <property type="nucleotide sequence ID" value="NZ_CP013244.1"/>
</dbReference>
<evidence type="ECO:0000313" key="1">
    <source>
        <dbReference type="EMBL" id="ANP47430.1"/>
    </source>
</evidence>
<protein>
    <recommendedName>
        <fullName evidence="3">PPM-type phosphatase domain-containing protein</fullName>
    </recommendedName>
</protein>
<keyword evidence="2" id="KW-1185">Reference proteome</keyword>
<dbReference type="Gene3D" id="3.60.40.10">
    <property type="entry name" value="PPM-type phosphatase domain"/>
    <property type="match status" value="1"/>
</dbReference>
<reference evidence="1 2" key="1">
    <citation type="submission" date="2015-11" db="EMBL/GenBank/DDBJ databases">
        <title>Whole-Genome Sequence of Candidatus Oderbacter manganicum from the National Park Lower Oder Valley, Germany.</title>
        <authorList>
            <person name="Braun B."/>
            <person name="Liere K."/>
            <person name="Szewzyk U."/>
        </authorList>
    </citation>
    <scope>NUCLEOTIDE SEQUENCE [LARGE SCALE GENOMIC DNA]</scope>
    <source>
        <strain evidence="1 2">OTSz_A_272</strain>
    </source>
</reference>
<dbReference type="OrthoDB" id="1755431at2"/>
<organism evidence="1 2">
    <name type="scientific">Candidatus Viadribacter manganicus</name>
    <dbReference type="NCBI Taxonomy" id="1759059"/>
    <lineage>
        <taxon>Bacteria</taxon>
        <taxon>Pseudomonadati</taxon>
        <taxon>Pseudomonadota</taxon>
        <taxon>Alphaproteobacteria</taxon>
        <taxon>Hyphomonadales</taxon>
        <taxon>Hyphomonadaceae</taxon>
        <taxon>Candidatus Viadribacter</taxon>
    </lineage>
</organism>
<name>A0A1B1ALM9_9PROT</name>
<dbReference type="STRING" id="1759059.ATE48_16685"/>
<accession>A0A1B1ALM9</accession>
<dbReference type="InterPro" id="IPR036457">
    <property type="entry name" value="PPM-type-like_dom_sf"/>
</dbReference>
<evidence type="ECO:0000313" key="2">
    <source>
        <dbReference type="Proteomes" id="UP000092498"/>
    </source>
</evidence>
<proteinExistence type="predicted"/>
<dbReference type="Proteomes" id="UP000092498">
    <property type="component" value="Chromosome"/>
</dbReference>
<evidence type="ECO:0008006" key="3">
    <source>
        <dbReference type="Google" id="ProtNLM"/>
    </source>
</evidence>
<dbReference type="AlphaFoldDB" id="A0A1B1ALM9"/>
<dbReference type="KEGG" id="cbot:ATE48_16685"/>
<sequence>MLTFVEAISLAGDRNKQNDDTLGFQRNGAWVIDGATDLSETPLTKTASDASWVAQVANTSLNAWTYGDLREAVRTASETAANAFSYMTRGKSIERWQLPTASLLMLTENESGVIEGIDLGDCRVFALDANGVQTVGGHGGLDDEIKLAASQPEADKPLLKRKAAIETLRRNRAAINQEGGRFWTFGLHPACADHARTWTISLKRPAHLLLMTDGFAALTDRYRTYEPAALVKAAVNVGLQELGRELRAIETADASGSQHPRFKQSDDATAILLRLT</sequence>
<gene>
    <name evidence="1" type="ORF">ATE48_16685</name>
</gene>
<dbReference type="EMBL" id="CP013244">
    <property type="protein sequence ID" value="ANP47430.1"/>
    <property type="molecule type" value="Genomic_DNA"/>
</dbReference>
<dbReference type="InParanoid" id="A0A1B1ALM9"/>
<dbReference type="SUPFAM" id="SSF81606">
    <property type="entry name" value="PP2C-like"/>
    <property type="match status" value="1"/>
</dbReference>